<feature type="region of interest" description="Disordered" evidence="1">
    <location>
        <begin position="159"/>
        <end position="189"/>
    </location>
</feature>
<evidence type="ECO:0000256" key="1">
    <source>
        <dbReference type="SAM" id="MobiDB-lite"/>
    </source>
</evidence>
<reference evidence="3" key="1">
    <citation type="submission" date="2016-10" db="EMBL/GenBank/DDBJ databases">
        <title>Agrobacterium Ti plasmids: Classification based on T-DNA and Vir regions organization.</title>
        <authorList>
            <person name="Nabi N."/>
            <person name="Vial L."/>
            <person name="Ben Hafsa A."/>
            <person name="Chapulliot D."/>
            <person name="Berard A."/>
            <person name="Chauveau A."/>
            <person name="Le Paslier M.-C."/>
            <person name="Harzallah Skhiri F."/>
            <person name="Brunel D."/>
            <person name="Nesme X."/>
            <person name="Chaouachi M."/>
        </authorList>
    </citation>
    <scope>NUCLEOTIDE SEQUENCE</scope>
    <source>
        <strain evidence="3">C58</strain>
        <plasmid evidence="3">pTi_C58</plasmid>
    </source>
</reference>
<dbReference type="InterPro" id="IPR006064">
    <property type="entry name" value="Glycosidase"/>
</dbReference>
<keyword evidence="3" id="KW-0614">Plasmid</keyword>
<evidence type="ECO:0000259" key="2">
    <source>
        <dbReference type="Pfam" id="PF02027"/>
    </source>
</evidence>
<dbReference type="OMA" id="CYFNASA"/>
<evidence type="ECO:0000313" key="3">
    <source>
        <dbReference type="EMBL" id="ASK43215.1"/>
    </source>
</evidence>
<geneLocation type="plasmid" evidence="3">
    <name>pTi_C58</name>
</geneLocation>
<sequence length="207" mass="23577">MTVANWQVRDLTLILRTGEMQSRLEQARTDFGALLPETVYFQPSAIRLGEFDDEYILTRQELVYVYLREDIARQCALRRHLPSNSSNSGIMATAIPPWLMDARRLNRVMQERCDQGGLVHYYQGPHTNQFFLAIMPSNCFVRFGTDVINNENYGFYARGGNYTEEGEDDDDEMDDEDETGGAETRDSQTGNLINYPIIALGSCHLSA</sequence>
<feature type="compositionally biased region" description="Acidic residues" evidence="1">
    <location>
        <begin position="164"/>
        <end position="180"/>
    </location>
</feature>
<accession>A0A2Z2PNV4</accession>
<organism evidence="3">
    <name type="scientific">Agrobacterium fabrum</name>
    <dbReference type="NCBI Taxonomy" id="1176649"/>
    <lineage>
        <taxon>Bacteria</taxon>
        <taxon>Pseudomonadati</taxon>
        <taxon>Pseudomonadota</taxon>
        <taxon>Alphaproteobacteria</taxon>
        <taxon>Hyphomicrobiales</taxon>
        <taxon>Rhizobiaceae</taxon>
        <taxon>Rhizobium/Agrobacterium group</taxon>
        <taxon>Agrobacterium</taxon>
        <taxon>Agrobacterium tumefaciens complex</taxon>
    </lineage>
</organism>
<dbReference type="AlphaFoldDB" id="A0A2Z2PNV4"/>
<dbReference type="GeneID" id="1137337"/>
<proteinExistence type="predicted"/>
<protein>
    <recommendedName>
        <fullName evidence="2">Cytokinin glycosidase domain-containing protein</fullName>
    </recommendedName>
</protein>
<dbReference type="Pfam" id="PF02027">
    <property type="entry name" value="RolB_RolC"/>
    <property type="match status" value="1"/>
</dbReference>
<dbReference type="SMR" id="A0A2Z2PNV4"/>
<dbReference type="RefSeq" id="WP_010974825.1">
    <property type="nucleotide sequence ID" value="NZ_CP119539.1"/>
</dbReference>
<name>A0A2Z2PNV4_9HYPH</name>
<dbReference type="EMBL" id="KY000040">
    <property type="protein sequence ID" value="ASK43215.1"/>
    <property type="molecule type" value="Genomic_DNA"/>
</dbReference>
<feature type="domain" description="Cytokinin glycosidase" evidence="2">
    <location>
        <begin position="1"/>
        <end position="203"/>
    </location>
</feature>